<dbReference type="InterPro" id="IPR036291">
    <property type="entry name" value="NAD(P)-bd_dom_sf"/>
</dbReference>
<dbReference type="InterPro" id="IPR013149">
    <property type="entry name" value="ADH-like_C"/>
</dbReference>
<name>A0A841FHR2_9ACTN</name>
<proteinExistence type="inferred from homology"/>
<evidence type="ECO:0000259" key="7">
    <source>
        <dbReference type="SMART" id="SM00829"/>
    </source>
</evidence>
<organism evidence="8 9">
    <name type="scientific">Phytomonospora endophytica</name>
    <dbReference type="NCBI Taxonomy" id="714109"/>
    <lineage>
        <taxon>Bacteria</taxon>
        <taxon>Bacillati</taxon>
        <taxon>Actinomycetota</taxon>
        <taxon>Actinomycetes</taxon>
        <taxon>Micromonosporales</taxon>
        <taxon>Micromonosporaceae</taxon>
        <taxon>Phytomonospora</taxon>
    </lineage>
</organism>
<keyword evidence="3" id="KW-0479">Metal-binding</keyword>
<dbReference type="Pfam" id="PF00107">
    <property type="entry name" value="ADH_zinc_N"/>
    <property type="match status" value="1"/>
</dbReference>
<dbReference type="SUPFAM" id="SSF50129">
    <property type="entry name" value="GroES-like"/>
    <property type="match status" value="1"/>
</dbReference>
<feature type="domain" description="Enoyl reductase (ER)" evidence="7">
    <location>
        <begin position="8"/>
        <end position="333"/>
    </location>
</feature>
<comment type="cofactor">
    <cofactor evidence="1">
        <name>Zn(2+)</name>
        <dbReference type="ChEBI" id="CHEBI:29105"/>
    </cofactor>
</comment>
<evidence type="ECO:0000256" key="3">
    <source>
        <dbReference type="ARBA" id="ARBA00022723"/>
    </source>
</evidence>
<dbReference type="PANTHER" id="PTHR43161">
    <property type="entry name" value="SORBITOL DEHYDROGENASE"/>
    <property type="match status" value="1"/>
</dbReference>
<dbReference type="InterPro" id="IPR020843">
    <property type="entry name" value="ER"/>
</dbReference>
<dbReference type="GO" id="GO:0046872">
    <property type="term" value="F:metal ion binding"/>
    <property type="evidence" value="ECO:0007669"/>
    <property type="project" value="UniProtKB-KW"/>
</dbReference>
<dbReference type="Proteomes" id="UP000548476">
    <property type="component" value="Unassembled WGS sequence"/>
</dbReference>
<comment type="similarity">
    <text evidence="2">Belongs to the zinc-containing alcohol dehydrogenase family.</text>
</comment>
<evidence type="ECO:0000313" key="9">
    <source>
        <dbReference type="Proteomes" id="UP000548476"/>
    </source>
</evidence>
<keyword evidence="5 8" id="KW-0560">Oxidoreductase</keyword>
<feature type="compositionally biased region" description="Basic and acidic residues" evidence="6">
    <location>
        <begin position="8"/>
        <end position="20"/>
    </location>
</feature>
<evidence type="ECO:0000313" key="8">
    <source>
        <dbReference type="EMBL" id="MBB6032637.1"/>
    </source>
</evidence>
<reference evidence="8 9" key="1">
    <citation type="submission" date="2020-08" db="EMBL/GenBank/DDBJ databases">
        <title>Genomic Encyclopedia of Type Strains, Phase IV (KMG-IV): sequencing the most valuable type-strain genomes for metagenomic binning, comparative biology and taxonomic classification.</title>
        <authorList>
            <person name="Goeker M."/>
        </authorList>
    </citation>
    <scope>NUCLEOTIDE SEQUENCE [LARGE SCALE GENOMIC DNA]</scope>
    <source>
        <strain evidence="8 9">YIM 65646</strain>
    </source>
</reference>
<dbReference type="PANTHER" id="PTHR43161:SF9">
    <property type="entry name" value="SORBITOL DEHYDROGENASE"/>
    <property type="match status" value="1"/>
</dbReference>
<dbReference type="Gene3D" id="3.90.180.10">
    <property type="entry name" value="Medium-chain alcohol dehydrogenases, catalytic domain"/>
    <property type="match status" value="1"/>
</dbReference>
<dbReference type="InterPro" id="IPR011032">
    <property type="entry name" value="GroES-like_sf"/>
</dbReference>
<accession>A0A841FHR2</accession>
<evidence type="ECO:0000256" key="6">
    <source>
        <dbReference type="SAM" id="MobiDB-lite"/>
    </source>
</evidence>
<evidence type="ECO:0000256" key="4">
    <source>
        <dbReference type="ARBA" id="ARBA00022833"/>
    </source>
</evidence>
<dbReference type="EMBL" id="JACHGT010000001">
    <property type="protein sequence ID" value="MBB6032637.1"/>
    <property type="molecule type" value="Genomic_DNA"/>
</dbReference>
<dbReference type="RefSeq" id="WP_184785528.1">
    <property type="nucleotide sequence ID" value="NZ_BONT01000036.1"/>
</dbReference>
<comment type="caution">
    <text evidence="8">The sequence shown here is derived from an EMBL/GenBank/DDBJ whole genome shotgun (WGS) entry which is preliminary data.</text>
</comment>
<dbReference type="GO" id="GO:0003939">
    <property type="term" value="F:L-iditol 2-dehydrogenase (NAD+) activity"/>
    <property type="evidence" value="ECO:0007669"/>
    <property type="project" value="UniProtKB-EC"/>
</dbReference>
<keyword evidence="4" id="KW-0862">Zinc</keyword>
<evidence type="ECO:0000256" key="5">
    <source>
        <dbReference type="ARBA" id="ARBA00023002"/>
    </source>
</evidence>
<dbReference type="SUPFAM" id="SSF51735">
    <property type="entry name" value="NAD(P)-binding Rossmann-fold domains"/>
    <property type="match status" value="1"/>
</dbReference>
<gene>
    <name evidence="8" type="ORF">HNR73_000479</name>
</gene>
<protein>
    <submittedName>
        <fullName evidence="8">L-iditol 2-dehydrogenase</fullName>
        <ecNumber evidence="8">1.1.1.14</ecNumber>
    </submittedName>
</protein>
<sequence length="335" mass="34550">MKVARLHGIGDVRVAEEPDPRPGPGESLVRVTAVGLCGSDLHWYGEGGIGDAQLKEPLVVGHEFAGVVESGPLKGRRVAVDPAIPCHHCELCVEGHPNLCLNIAFAGHGATDGGLRELLAWPTARLHPLPDALSDADGALLEPLGVAVHTLDLGHVRLGDKVAVVGCGPIGLMLVRLARLAGAATVVASDPLAQRRGAATRYGADAVLDPSSGAGSGDFFAAALGIGADVVFEVAGANEAVADSMLAARPGGRIVLAGIPDPDEIAFPASPARRKGLTIALVRRMKEVYPRAIGLVEKGLIDISPLVSDRFPLDEVAEAFTSATARRGLKTVVEP</sequence>
<dbReference type="AlphaFoldDB" id="A0A841FHR2"/>
<evidence type="ECO:0000256" key="1">
    <source>
        <dbReference type="ARBA" id="ARBA00001947"/>
    </source>
</evidence>
<dbReference type="Gene3D" id="3.40.50.720">
    <property type="entry name" value="NAD(P)-binding Rossmann-like Domain"/>
    <property type="match status" value="1"/>
</dbReference>
<dbReference type="Pfam" id="PF08240">
    <property type="entry name" value="ADH_N"/>
    <property type="match status" value="1"/>
</dbReference>
<dbReference type="EC" id="1.1.1.14" evidence="8"/>
<evidence type="ECO:0000256" key="2">
    <source>
        <dbReference type="ARBA" id="ARBA00008072"/>
    </source>
</evidence>
<dbReference type="SMART" id="SM00829">
    <property type="entry name" value="PKS_ER"/>
    <property type="match status" value="1"/>
</dbReference>
<dbReference type="InterPro" id="IPR013154">
    <property type="entry name" value="ADH-like_N"/>
</dbReference>
<keyword evidence="9" id="KW-1185">Reference proteome</keyword>
<feature type="region of interest" description="Disordered" evidence="6">
    <location>
        <begin position="1"/>
        <end position="26"/>
    </location>
</feature>